<evidence type="ECO:0000259" key="2">
    <source>
        <dbReference type="SMART" id="SM00867"/>
    </source>
</evidence>
<name>A0A364Y2T2_9BACT</name>
<dbReference type="EMBL" id="QMFY01000006">
    <property type="protein sequence ID" value="RAW00622.1"/>
    <property type="molecule type" value="Genomic_DNA"/>
</dbReference>
<evidence type="ECO:0000313" key="3">
    <source>
        <dbReference type="EMBL" id="RAW00622.1"/>
    </source>
</evidence>
<proteinExistence type="predicted"/>
<dbReference type="AlphaFoldDB" id="A0A364Y2T2"/>
<feature type="chain" id="PRO_5017001392" evidence="1">
    <location>
        <begin position="22"/>
        <end position="202"/>
    </location>
</feature>
<evidence type="ECO:0000313" key="4">
    <source>
        <dbReference type="Proteomes" id="UP000251889"/>
    </source>
</evidence>
<accession>A0A364Y2T2</accession>
<dbReference type="PANTHER" id="PTHR34406">
    <property type="entry name" value="PROTEIN YCEI"/>
    <property type="match status" value="1"/>
</dbReference>
<dbReference type="OrthoDB" id="951410at2"/>
<organism evidence="3 4">
    <name type="scientific">Pseudochryseolinea flava</name>
    <dbReference type="NCBI Taxonomy" id="2059302"/>
    <lineage>
        <taxon>Bacteria</taxon>
        <taxon>Pseudomonadati</taxon>
        <taxon>Bacteroidota</taxon>
        <taxon>Cytophagia</taxon>
        <taxon>Cytophagales</taxon>
        <taxon>Fulvivirgaceae</taxon>
        <taxon>Pseudochryseolinea</taxon>
    </lineage>
</organism>
<dbReference type="SUPFAM" id="SSF101874">
    <property type="entry name" value="YceI-like"/>
    <property type="match status" value="1"/>
</dbReference>
<feature type="domain" description="Lipid/polyisoprenoid-binding YceI-like" evidence="2">
    <location>
        <begin position="28"/>
        <end position="198"/>
    </location>
</feature>
<dbReference type="RefSeq" id="WP_112747422.1">
    <property type="nucleotide sequence ID" value="NZ_QMFY01000006.1"/>
</dbReference>
<dbReference type="SMART" id="SM00867">
    <property type="entry name" value="YceI"/>
    <property type="match status" value="1"/>
</dbReference>
<gene>
    <name evidence="3" type="ORF">DQQ10_13595</name>
</gene>
<evidence type="ECO:0000256" key="1">
    <source>
        <dbReference type="SAM" id="SignalP"/>
    </source>
</evidence>
<keyword evidence="4" id="KW-1185">Reference proteome</keyword>
<protein>
    <submittedName>
        <fullName evidence="3">YceI family protein</fullName>
    </submittedName>
</protein>
<dbReference type="PANTHER" id="PTHR34406:SF1">
    <property type="entry name" value="PROTEIN YCEI"/>
    <property type="match status" value="1"/>
</dbReference>
<dbReference type="InterPro" id="IPR007372">
    <property type="entry name" value="Lipid/polyisoprenoid-bd_YceI"/>
</dbReference>
<keyword evidence="1" id="KW-0732">Signal</keyword>
<sequence length="202" mass="21947">MNTKTVFKSFAILLGLAGLFAFTPKPTKFQVDTKSSTLLWTARKVTGSHNGAVPIAAGELVIDGKNITQGNFEIDLSGLTVADITNPESNARLVGHLKGEDFFSTEKFPKANFVLTSAALKSGQEYLVKGKLTIKGITNDIEFPATIVKEAKKVTATAKITIDRTKYDIRYRSKNFFENLGDKAIEDNFDLDLKLVAVAGGI</sequence>
<reference evidence="3 4" key="1">
    <citation type="submission" date="2018-06" db="EMBL/GenBank/DDBJ databases">
        <title>Chryseolinea flavus sp. nov., a member of the phylum Bacteroidetes isolated from soil.</title>
        <authorList>
            <person name="Li Y."/>
            <person name="Wang J."/>
        </authorList>
    </citation>
    <scope>NUCLEOTIDE SEQUENCE [LARGE SCALE GENOMIC DNA]</scope>
    <source>
        <strain evidence="3 4">SDU1-6</strain>
    </source>
</reference>
<dbReference type="InterPro" id="IPR036761">
    <property type="entry name" value="TTHA0802/YceI-like_sf"/>
</dbReference>
<dbReference type="Proteomes" id="UP000251889">
    <property type="component" value="Unassembled WGS sequence"/>
</dbReference>
<comment type="caution">
    <text evidence="3">The sequence shown here is derived from an EMBL/GenBank/DDBJ whole genome shotgun (WGS) entry which is preliminary data.</text>
</comment>
<dbReference type="Gene3D" id="2.40.128.110">
    <property type="entry name" value="Lipid/polyisoprenoid-binding, YceI-like"/>
    <property type="match status" value="1"/>
</dbReference>
<dbReference type="Pfam" id="PF04264">
    <property type="entry name" value="YceI"/>
    <property type="match status" value="1"/>
</dbReference>
<feature type="signal peptide" evidence="1">
    <location>
        <begin position="1"/>
        <end position="21"/>
    </location>
</feature>